<dbReference type="SMART" id="SM00028">
    <property type="entry name" value="TPR"/>
    <property type="match status" value="5"/>
</dbReference>
<proteinExistence type="predicted"/>
<accession>A0AAU7ZRG3</accession>
<reference evidence="5" key="1">
    <citation type="submission" date="2023-08" db="EMBL/GenBank/DDBJ databases">
        <authorList>
            <person name="Messyasz A."/>
            <person name="Mannisto M.K."/>
            <person name="Kerkhof L.J."/>
            <person name="Haggblom M."/>
        </authorList>
    </citation>
    <scope>NUCLEOTIDE SEQUENCE</scope>
    <source>
        <strain evidence="5">X5P6</strain>
    </source>
</reference>
<evidence type="ECO:0000256" key="1">
    <source>
        <dbReference type="ARBA" id="ARBA00022737"/>
    </source>
</evidence>
<dbReference type="AlphaFoldDB" id="A0AAU7ZRG3"/>
<keyword evidence="2 3" id="KW-0802">TPR repeat</keyword>
<dbReference type="PROSITE" id="PS50005">
    <property type="entry name" value="TPR"/>
    <property type="match status" value="2"/>
</dbReference>
<name>A0AAU7ZRG3_9BACT</name>
<feature type="repeat" description="TPR" evidence="3">
    <location>
        <begin position="312"/>
        <end position="345"/>
    </location>
</feature>
<dbReference type="InterPro" id="IPR008969">
    <property type="entry name" value="CarboxyPept-like_regulatory"/>
</dbReference>
<dbReference type="Gene3D" id="1.25.40.10">
    <property type="entry name" value="Tetratricopeptide repeat domain"/>
    <property type="match status" value="2"/>
</dbReference>
<keyword evidence="1" id="KW-0677">Repeat</keyword>
<dbReference type="SUPFAM" id="SSF48452">
    <property type="entry name" value="TPR-like"/>
    <property type="match status" value="2"/>
</dbReference>
<dbReference type="PROSITE" id="PS50293">
    <property type="entry name" value="TPR_REGION"/>
    <property type="match status" value="1"/>
</dbReference>
<feature type="region of interest" description="Disordered" evidence="4">
    <location>
        <begin position="209"/>
        <end position="229"/>
    </location>
</feature>
<evidence type="ECO:0000256" key="2">
    <source>
        <dbReference type="ARBA" id="ARBA00022803"/>
    </source>
</evidence>
<protein>
    <submittedName>
        <fullName evidence="5">Tetratricopeptide repeat protein</fullName>
    </submittedName>
</protein>
<dbReference type="SUPFAM" id="SSF49464">
    <property type="entry name" value="Carboxypeptidase regulatory domain-like"/>
    <property type="match status" value="1"/>
</dbReference>
<feature type="region of interest" description="Disordered" evidence="4">
    <location>
        <begin position="1"/>
        <end position="24"/>
    </location>
</feature>
<sequence>MQPRKIIDAGEISPGMNGSHKSQPFSEVGGSRCLPGTFAVIMVLIGILSFTSVARKAHAQHSDEVTIQGNVLNQAGNSISDASVRLERKGVLEPVETKTNAAGAFTFTDLPTGQYLLSVEKSGQRSPATTILALTKGDRNIIDLILEVPGDIHLNSTGSSPALPQAIQFSDKPNFTIAGVVDWTAVGGHGSDSALRTSEDLARETLTLKAESSRSNGSGPQDSAKKTNESERKLIVARANAPGSFEANHQLGEYYFHAGRAQDSIPLLLAAYQINPAMDGNAYDLALAYKEAGDFSRAREQVEKLQAHNDSADLHRLMGELDEKLGDPLAAVREHQQAVHLDPSEQNYFEWGSELLLHRAVWQAVEVFRDGTKAYPKSSRMLTALGTSLFAGALYDEAALRLCDASDLDPSDSEPYVFMGQIEIAVPTRLPCIEQKLARFVRDQPENPLANYLYAMAVWKRREQPADKRALEQVEVLLTKAVTIDSNCADAYLQLGILYSSQRSYEKAIDFYRKAIKADPELAEAHYRLGVAYDRTDEPTKAKQEFALHDEIEKKQAAAVESQRREIKQFLVVLQGQSTNAPAQ</sequence>
<dbReference type="PANTHER" id="PTHR44858">
    <property type="entry name" value="TETRATRICOPEPTIDE REPEAT PROTEIN 6"/>
    <property type="match status" value="1"/>
</dbReference>
<dbReference type="KEGG" id="tpsc:RBB77_01475"/>
<evidence type="ECO:0000256" key="4">
    <source>
        <dbReference type="SAM" id="MobiDB-lite"/>
    </source>
</evidence>
<dbReference type="Gene3D" id="2.60.40.10">
    <property type="entry name" value="Immunoglobulins"/>
    <property type="match status" value="1"/>
</dbReference>
<dbReference type="InterPro" id="IPR011990">
    <property type="entry name" value="TPR-like_helical_dom_sf"/>
</dbReference>
<organism evidence="5">
    <name type="scientific">Tunturiibacter psychrotolerans</name>
    <dbReference type="NCBI Taxonomy" id="3069686"/>
    <lineage>
        <taxon>Bacteria</taxon>
        <taxon>Pseudomonadati</taxon>
        <taxon>Acidobacteriota</taxon>
        <taxon>Terriglobia</taxon>
        <taxon>Terriglobales</taxon>
        <taxon>Acidobacteriaceae</taxon>
        <taxon>Tunturiibacter</taxon>
    </lineage>
</organism>
<dbReference type="Pfam" id="PF14559">
    <property type="entry name" value="TPR_19"/>
    <property type="match status" value="1"/>
</dbReference>
<evidence type="ECO:0000313" key="5">
    <source>
        <dbReference type="EMBL" id="XCB33579.1"/>
    </source>
</evidence>
<dbReference type="PANTHER" id="PTHR44858:SF1">
    <property type="entry name" value="UDP-N-ACETYLGLUCOSAMINE--PEPTIDE N-ACETYLGLUCOSAMINYLTRANSFERASE SPINDLY-RELATED"/>
    <property type="match status" value="1"/>
</dbReference>
<evidence type="ECO:0000256" key="3">
    <source>
        <dbReference type="PROSITE-ProRule" id="PRU00339"/>
    </source>
</evidence>
<dbReference type="InterPro" id="IPR050498">
    <property type="entry name" value="Ycf3"/>
</dbReference>
<dbReference type="Pfam" id="PF00515">
    <property type="entry name" value="TPR_1"/>
    <property type="match status" value="1"/>
</dbReference>
<dbReference type="InterPro" id="IPR013783">
    <property type="entry name" value="Ig-like_fold"/>
</dbReference>
<dbReference type="RefSeq" id="WP_353064417.1">
    <property type="nucleotide sequence ID" value="NZ_CP132942.1"/>
</dbReference>
<reference evidence="5" key="2">
    <citation type="journal article" date="2024" name="Environ. Microbiol.">
        <title>Genome analysis and description of Tunturibacter gen. nov. expands the diversity of Terriglobia in tundra soils.</title>
        <authorList>
            <person name="Messyasz A."/>
            <person name="Mannisto M.K."/>
            <person name="Kerkhof L.J."/>
            <person name="Haggblom M.M."/>
        </authorList>
    </citation>
    <scope>NUCLEOTIDE SEQUENCE</scope>
    <source>
        <strain evidence="5">X5P6</strain>
    </source>
</reference>
<dbReference type="InterPro" id="IPR019734">
    <property type="entry name" value="TPR_rpt"/>
</dbReference>
<dbReference type="Pfam" id="PF13620">
    <property type="entry name" value="CarboxypepD_reg"/>
    <property type="match status" value="1"/>
</dbReference>
<dbReference type="EMBL" id="CP132942">
    <property type="protein sequence ID" value="XCB33579.1"/>
    <property type="molecule type" value="Genomic_DNA"/>
</dbReference>
<gene>
    <name evidence="5" type="ORF">RBB77_01475</name>
</gene>
<feature type="repeat" description="TPR" evidence="3">
    <location>
        <begin position="489"/>
        <end position="522"/>
    </location>
</feature>